<dbReference type="InterPro" id="IPR008966">
    <property type="entry name" value="Adhesion_dom_sf"/>
</dbReference>
<keyword evidence="1" id="KW-0732">Signal</keyword>
<dbReference type="RefSeq" id="WP_004234902.1">
    <property type="nucleotide sequence ID" value="NZ_ABGYJJ040000001.1"/>
</dbReference>
<evidence type="ECO:0000313" key="3">
    <source>
        <dbReference type="EMBL" id="MBE8613821.1"/>
    </source>
</evidence>
<dbReference type="Pfam" id="PF00419">
    <property type="entry name" value="Fimbrial"/>
    <property type="match status" value="1"/>
</dbReference>
<feature type="chain" id="PRO_5041060849" evidence="1">
    <location>
        <begin position="29"/>
        <end position="178"/>
    </location>
</feature>
<feature type="signal peptide" evidence="1">
    <location>
        <begin position="1"/>
        <end position="28"/>
    </location>
</feature>
<feature type="domain" description="Fimbrial-type adhesion" evidence="2">
    <location>
        <begin position="46"/>
        <end position="178"/>
    </location>
</feature>
<dbReference type="PANTHER" id="PTHR33420:SF26">
    <property type="entry name" value="FIMBRIAL SUBUNIT"/>
    <property type="match status" value="1"/>
</dbReference>
<dbReference type="InterPro" id="IPR000259">
    <property type="entry name" value="Adhesion_dom_fimbrial"/>
</dbReference>
<dbReference type="SUPFAM" id="SSF49401">
    <property type="entry name" value="Bacterial adhesins"/>
    <property type="match status" value="1"/>
</dbReference>
<proteinExistence type="predicted"/>
<name>A0A2C5TVK2_MORMO</name>
<dbReference type="EMBL" id="PKLF01000014">
    <property type="protein sequence ID" value="MBE8613821.1"/>
    <property type="molecule type" value="Genomic_DNA"/>
</dbReference>
<dbReference type="Proteomes" id="UP001182247">
    <property type="component" value="Unassembled WGS sequence"/>
</dbReference>
<dbReference type="InterPro" id="IPR036937">
    <property type="entry name" value="Adhesion_dom_fimbrial_sf"/>
</dbReference>
<evidence type="ECO:0000259" key="2">
    <source>
        <dbReference type="Pfam" id="PF00419"/>
    </source>
</evidence>
<protein>
    <submittedName>
        <fullName evidence="3">Fimbrial protein</fullName>
    </submittedName>
</protein>
<reference evidence="4" key="2">
    <citation type="submission" date="2023-02" db="EMBL/GenBank/DDBJ databases">
        <title>Detection, antimicrobial susceptibility and genomic characterization of NDM-producing species of Morganellaceae, Yersiniaceae, and Enterobacteriaceae other than Klebsiella.</title>
        <authorList>
            <person name="Camargo C.H."/>
            <person name="Sacchi C.T."/>
            <person name="Campos K.R."/>
        </authorList>
    </citation>
    <scope>NUCLEOTIDE SEQUENCE</scope>
    <source>
        <strain evidence="4">1189_21</strain>
    </source>
</reference>
<reference evidence="3" key="1">
    <citation type="submission" date="2017-12" db="EMBL/GenBank/DDBJ databases">
        <title>Genome sequencing and analysis.</title>
        <authorList>
            <person name="Huang Y.-T."/>
        </authorList>
    </citation>
    <scope>NUCLEOTIDE SEQUENCE</scope>
    <source>
        <strain evidence="3">VGH116</strain>
    </source>
</reference>
<sequence>MDERIRKQRFLRRILAVVLCISAGSAAALPERVAGIRGVPGITYVTIRGNVIAPPPCVINNGNTILVDFGEVMSTRIDGQRYKQPVNYTAECTKMPTNAMTLAITGNTAGFDAGLLQTEIAGLGVRMLYQGRQLNPGEKVKFTYPVFPALEAVPVRDMTAVLTGGDFSAVATLELDYQ</sequence>
<organism evidence="3 5">
    <name type="scientific">Morganella morganii</name>
    <name type="common">Proteus morganii</name>
    <dbReference type="NCBI Taxonomy" id="582"/>
    <lineage>
        <taxon>Bacteria</taxon>
        <taxon>Pseudomonadati</taxon>
        <taxon>Pseudomonadota</taxon>
        <taxon>Gammaproteobacteria</taxon>
        <taxon>Enterobacterales</taxon>
        <taxon>Morganellaceae</taxon>
        <taxon>Morganella</taxon>
    </lineage>
</organism>
<dbReference type="PANTHER" id="PTHR33420">
    <property type="entry name" value="FIMBRIAL SUBUNIT ELFA-RELATED"/>
    <property type="match status" value="1"/>
</dbReference>
<evidence type="ECO:0000256" key="1">
    <source>
        <dbReference type="SAM" id="SignalP"/>
    </source>
</evidence>
<gene>
    <name evidence="3" type="ORF">CYG68_15635</name>
    <name evidence="4" type="ORF">OSC06_05015</name>
</gene>
<dbReference type="InterPro" id="IPR050263">
    <property type="entry name" value="Bact_Fimbrial_Adh_Pro"/>
</dbReference>
<accession>A0A2C5TVK2</accession>
<dbReference type="AlphaFoldDB" id="A0A2C5TVK2"/>
<dbReference type="EMBL" id="JAPKIY010000007">
    <property type="protein sequence ID" value="MDS0897323.1"/>
    <property type="molecule type" value="Genomic_DNA"/>
</dbReference>
<dbReference type="GO" id="GO:0043709">
    <property type="term" value="P:cell adhesion involved in single-species biofilm formation"/>
    <property type="evidence" value="ECO:0007669"/>
    <property type="project" value="TreeGrafter"/>
</dbReference>
<comment type="caution">
    <text evidence="3">The sequence shown here is derived from an EMBL/GenBank/DDBJ whole genome shotgun (WGS) entry which is preliminary data.</text>
</comment>
<dbReference type="Gene3D" id="2.60.40.1090">
    <property type="entry name" value="Fimbrial-type adhesion domain"/>
    <property type="match status" value="1"/>
</dbReference>
<evidence type="ECO:0000313" key="4">
    <source>
        <dbReference type="EMBL" id="MDS0897323.1"/>
    </source>
</evidence>
<dbReference type="GO" id="GO:0009289">
    <property type="term" value="C:pilus"/>
    <property type="evidence" value="ECO:0007669"/>
    <property type="project" value="InterPro"/>
</dbReference>
<dbReference type="Proteomes" id="UP000650477">
    <property type="component" value="Unassembled WGS sequence"/>
</dbReference>
<evidence type="ECO:0000313" key="5">
    <source>
        <dbReference type="Proteomes" id="UP000650477"/>
    </source>
</evidence>
<dbReference type="GeneID" id="93359148"/>